<accession>A0A9N7YQ32</accession>
<name>A0A9N7YQ32_PLEPL</name>
<dbReference type="EMBL" id="CADEAL010001549">
    <property type="protein sequence ID" value="CAB1433291.1"/>
    <property type="molecule type" value="Genomic_DNA"/>
</dbReference>
<gene>
    <name evidence="2" type="ORF">PLEPLA_LOCUS21380</name>
</gene>
<feature type="compositionally biased region" description="Polar residues" evidence="1">
    <location>
        <begin position="88"/>
        <end position="99"/>
    </location>
</feature>
<proteinExistence type="predicted"/>
<protein>
    <submittedName>
        <fullName evidence="2">Uncharacterized protein</fullName>
    </submittedName>
</protein>
<evidence type="ECO:0000313" key="3">
    <source>
        <dbReference type="Proteomes" id="UP001153269"/>
    </source>
</evidence>
<dbReference type="AlphaFoldDB" id="A0A9N7YQ32"/>
<comment type="caution">
    <text evidence="2">The sequence shown here is derived from an EMBL/GenBank/DDBJ whole genome shotgun (WGS) entry which is preliminary data.</text>
</comment>
<organism evidence="2 3">
    <name type="scientific">Pleuronectes platessa</name>
    <name type="common">European plaice</name>
    <dbReference type="NCBI Taxonomy" id="8262"/>
    <lineage>
        <taxon>Eukaryota</taxon>
        <taxon>Metazoa</taxon>
        <taxon>Chordata</taxon>
        <taxon>Craniata</taxon>
        <taxon>Vertebrata</taxon>
        <taxon>Euteleostomi</taxon>
        <taxon>Actinopterygii</taxon>
        <taxon>Neopterygii</taxon>
        <taxon>Teleostei</taxon>
        <taxon>Neoteleostei</taxon>
        <taxon>Acanthomorphata</taxon>
        <taxon>Carangaria</taxon>
        <taxon>Pleuronectiformes</taxon>
        <taxon>Pleuronectoidei</taxon>
        <taxon>Pleuronectidae</taxon>
        <taxon>Pleuronectes</taxon>
    </lineage>
</organism>
<reference evidence="2" key="1">
    <citation type="submission" date="2020-03" db="EMBL/GenBank/DDBJ databases">
        <authorList>
            <person name="Weist P."/>
        </authorList>
    </citation>
    <scope>NUCLEOTIDE SEQUENCE</scope>
</reference>
<feature type="region of interest" description="Disordered" evidence="1">
    <location>
        <begin position="75"/>
        <end position="99"/>
    </location>
</feature>
<evidence type="ECO:0000313" key="2">
    <source>
        <dbReference type="EMBL" id="CAB1433291.1"/>
    </source>
</evidence>
<dbReference type="Proteomes" id="UP001153269">
    <property type="component" value="Unassembled WGS sequence"/>
</dbReference>
<evidence type="ECO:0000256" key="1">
    <source>
        <dbReference type="SAM" id="MobiDB-lite"/>
    </source>
</evidence>
<keyword evidence="3" id="KW-1185">Reference proteome</keyword>
<sequence length="99" mass="10593">MRGSQSPTRDEEVERIGYPQGILEPAGLWGSLPLMGDHRRGIPTPESQRVQHGTGGILVCTSTQEAETEWYHTHQSLGSAGGAGRQASLPQNGCTVPDL</sequence>